<feature type="transmembrane region" description="Helical" evidence="2">
    <location>
        <begin position="21"/>
        <end position="43"/>
    </location>
</feature>
<dbReference type="RefSeq" id="WP_252664556.1">
    <property type="nucleotide sequence ID" value="NZ_CP098611.1"/>
</dbReference>
<dbReference type="Proteomes" id="UP001056708">
    <property type="component" value="Chromosome"/>
</dbReference>
<evidence type="ECO:0000256" key="1">
    <source>
        <dbReference type="SAM" id="MobiDB-lite"/>
    </source>
</evidence>
<dbReference type="EMBL" id="CP098611">
    <property type="protein sequence ID" value="USR92399.1"/>
    <property type="molecule type" value="Genomic_DNA"/>
</dbReference>
<proteinExistence type="predicted"/>
<sequence>MTVDKSLSTATPSRSRPGSSWFAKATIALCLLLLIVAAVPKYLQGRPPIDAIPDAPLASLEILREQGLSLDNWTNVDVQNIQLGPNRWVMQTLSWDAPEPPEDHSDRATLLMSPQRVQSGTSAQPQMEWMDVRGLGRAQGQRWIEDQPQPLHFSVTPQSSPAINVQARYFRGRTERRSFAIVQWYAWENGGHPSLVRWFWRDRLARLQNRRLPWVAMSLILPIEHLSPVDDVRPFLESFAQQVHGALLDQAFNGTSTSSSTPELPNSVMSQTN</sequence>
<accession>A0ABY5AT42</accession>
<evidence type="ECO:0000313" key="4">
    <source>
        <dbReference type="Proteomes" id="UP001056708"/>
    </source>
</evidence>
<evidence type="ECO:0000313" key="3">
    <source>
        <dbReference type="EMBL" id="USR92399.1"/>
    </source>
</evidence>
<dbReference type="NCBIfam" id="TIGR04533">
    <property type="entry name" value="cyanosortB_assc"/>
    <property type="match status" value="1"/>
</dbReference>
<keyword evidence="4" id="KW-1185">Reference proteome</keyword>
<name>A0ABY5AT42_9CYAN</name>
<protein>
    <submittedName>
        <fullName evidence="3">Cyanoexosortase B system-associated protein</fullName>
    </submittedName>
</protein>
<reference evidence="3" key="1">
    <citation type="submission" date="2022-06" db="EMBL/GenBank/DDBJ databases">
        <title>Genome sequence of Phormidium yuhuli AB48 isolated from an industrial photobioreactor environment.</title>
        <authorList>
            <person name="Qiu Y."/>
            <person name="Noonan A.J.C."/>
            <person name="Dofher K."/>
            <person name="Koch M."/>
            <person name="Kieft B."/>
            <person name="Lin X."/>
            <person name="Ziels R.M."/>
            <person name="Hallam S.J."/>
        </authorList>
    </citation>
    <scope>NUCLEOTIDE SEQUENCE</scope>
    <source>
        <strain evidence="3">AB48</strain>
    </source>
</reference>
<evidence type="ECO:0000256" key="2">
    <source>
        <dbReference type="SAM" id="Phobius"/>
    </source>
</evidence>
<gene>
    <name evidence="3" type="ORF">NEA10_06680</name>
</gene>
<dbReference type="InterPro" id="IPR030917">
    <property type="entry name" value="Cyanoexo_CrtB_assoc"/>
</dbReference>
<keyword evidence="2" id="KW-0812">Transmembrane</keyword>
<keyword evidence="2" id="KW-1133">Transmembrane helix</keyword>
<feature type="region of interest" description="Disordered" evidence="1">
    <location>
        <begin position="254"/>
        <end position="273"/>
    </location>
</feature>
<organism evidence="3 4">
    <name type="scientific">Phormidium yuhuli AB48</name>
    <dbReference type="NCBI Taxonomy" id="2940671"/>
    <lineage>
        <taxon>Bacteria</taxon>
        <taxon>Bacillati</taxon>
        <taxon>Cyanobacteriota</taxon>
        <taxon>Cyanophyceae</taxon>
        <taxon>Oscillatoriophycideae</taxon>
        <taxon>Oscillatoriales</taxon>
        <taxon>Oscillatoriaceae</taxon>
        <taxon>Phormidium</taxon>
        <taxon>Phormidium yuhuli</taxon>
    </lineage>
</organism>
<keyword evidence="2" id="KW-0472">Membrane</keyword>